<dbReference type="InParanoid" id="A0A1V9Y3Y3"/>
<evidence type="ECO:0000313" key="4">
    <source>
        <dbReference type="EMBL" id="OQR80421.1"/>
    </source>
</evidence>
<dbReference type="PANTHER" id="PTHR15157">
    <property type="entry name" value="UV RADIATION RESISTANCE-ASSOCIATED GENE PROTEIN"/>
    <property type="match status" value="1"/>
</dbReference>
<proteinExistence type="predicted"/>
<dbReference type="GO" id="GO:0005768">
    <property type="term" value="C:endosome"/>
    <property type="evidence" value="ECO:0007669"/>
    <property type="project" value="TreeGrafter"/>
</dbReference>
<dbReference type="PANTHER" id="PTHR15157:SF5">
    <property type="entry name" value="UV RADIATION RESISTANCE-ASSOCIATED GENE PROTEIN"/>
    <property type="match status" value="1"/>
</dbReference>
<keyword evidence="1 2" id="KW-0175">Coiled coil</keyword>
<gene>
    <name evidence="4" type="ORF">BIW11_05065</name>
</gene>
<name>A0A1V9Y3Y3_9ACAR</name>
<protein>
    <submittedName>
        <fullName evidence="4">UV radiation resistance-associated protein-like</fullName>
    </submittedName>
</protein>
<feature type="region of interest" description="Disordered" evidence="3">
    <location>
        <begin position="171"/>
        <end position="193"/>
    </location>
</feature>
<accession>A0A1V9Y3Y3</accession>
<feature type="region of interest" description="Disordered" evidence="3">
    <location>
        <begin position="555"/>
        <end position="587"/>
    </location>
</feature>
<organism evidence="4 5">
    <name type="scientific">Tropilaelaps mercedesae</name>
    <dbReference type="NCBI Taxonomy" id="418985"/>
    <lineage>
        <taxon>Eukaryota</taxon>
        <taxon>Metazoa</taxon>
        <taxon>Ecdysozoa</taxon>
        <taxon>Arthropoda</taxon>
        <taxon>Chelicerata</taxon>
        <taxon>Arachnida</taxon>
        <taxon>Acari</taxon>
        <taxon>Parasitiformes</taxon>
        <taxon>Mesostigmata</taxon>
        <taxon>Gamasina</taxon>
        <taxon>Dermanyssoidea</taxon>
        <taxon>Laelapidae</taxon>
        <taxon>Tropilaelaps</taxon>
    </lineage>
</organism>
<evidence type="ECO:0000256" key="1">
    <source>
        <dbReference type="ARBA" id="ARBA00023054"/>
    </source>
</evidence>
<dbReference type="OrthoDB" id="72772at2759"/>
<dbReference type="GO" id="GO:0035493">
    <property type="term" value="P:SNARE complex assembly"/>
    <property type="evidence" value="ECO:0007669"/>
    <property type="project" value="TreeGrafter"/>
</dbReference>
<evidence type="ECO:0000256" key="2">
    <source>
        <dbReference type="SAM" id="Coils"/>
    </source>
</evidence>
<feature type="coiled-coil region" evidence="2">
    <location>
        <begin position="328"/>
        <end position="380"/>
    </location>
</feature>
<sequence>MSSDKGLQSFCRRKYSPLFSFQKRLRHIRGVSFRNLRLPLECTSLRLELHDLSGVVVAEGKPVAPQTDPSWNKLDITASHASKSVLVVLFADDRPLLEWTVFLSGLVFVSRHPPDSAVSFTPESLLLILAEGVYCDRSCFVTPDNTNTSQQKAQFCRSQKQLRQSKLVLPTSLPLDDPSEGNSNETTVGRVENDCTNNTGTPCPTEIGRCNLKTPTKKLQLSDSVAPQNQRPKVYVKPAALCDVREKILVESRRLRKSYGVNALNRLSTMERAIRHTTATARTLQSSLERSIADRIESSTYKTRCEIETLRLRCLALKYFVMERETLLDNETKQLIREYERVAQMKAELDEYRHRIVKDREGLRQTRERLQESKLELDNVGLFKRQVSLICELDEYIYPIVQIPNGNGYTICSILVQSMDELKDAKKRADDQIISTGMGYVFHLICMLSIFTGVPLIYPLKYDRNNPVVVDVTIDAFHQKEFPLWVKGKDRLYFEYAVPLLARNVAHLRVHFGLPSMRGKMMPGLYNLLNFFRKKRLVGITSASELSGIGSIVSDSNMSSRCATPERGSPPHGSSPRNTPQLKLRVHSSVPNLASTPLVDILEDVDKGAASDNVS</sequence>
<reference evidence="4 5" key="1">
    <citation type="journal article" date="2017" name="Gigascience">
        <title>Draft genome of the honey bee ectoparasitic mite, Tropilaelaps mercedesae, is shaped by the parasitic life history.</title>
        <authorList>
            <person name="Dong X."/>
            <person name="Armstrong S.D."/>
            <person name="Xia D."/>
            <person name="Makepeace B.L."/>
            <person name="Darby A.C."/>
            <person name="Kadowaki T."/>
        </authorList>
    </citation>
    <scope>NUCLEOTIDE SEQUENCE [LARGE SCALE GENOMIC DNA]</scope>
    <source>
        <strain evidence="4">Wuxi-XJTLU</strain>
    </source>
</reference>
<dbReference type="GO" id="GO:0000149">
    <property type="term" value="F:SNARE binding"/>
    <property type="evidence" value="ECO:0007669"/>
    <property type="project" value="TreeGrafter"/>
</dbReference>
<dbReference type="STRING" id="418985.A0A1V9Y3Y3"/>
<evidence type="ECO:0000256" key="3">
    <source>
        <dbReference type="SAM" id="MobiDB-lite"/>
    </source>
</evidence>
<dbReference type="GO" id="GO:0000323">
    <property type="term" value="C:lytic vacuole"/>
    <property type="evidence" value="ECO:0007669"/>
    <property type="project" value="TreeGrafter"/>
</dbReference>
<comment type="caution">
    <text evidence="4">The sequence shown here is derived from an EMBL/GenBank/DDBJ whole genome shotgun (WGS) entry which is preliminary data.</text>
</comment>
<evidence type="ECO:0000313" key="5">
    <source>
        <dbReference type="Proteomes" id="UP000192247"/>
    </source>
</evidence>
<dbReference type="EMBL" id="MNPL01000016">
    <property type="protein sequence ID" value="OQR80421.1"/>
    <property type="molecule type" value="Genomic_DNA"/>
</dbReference>
<keyword evidence="5" id="KW-1185">Reference proteome</keyword>
<dbReference type="AlphaFoldDB" id="A0A1V9Y3Y3"/>
<dbReference type="Proteomes" id="UP000192247">
    <property type="component" value="Unassembled WGS sequence"/>
</dbReference>
<dbReference type="FunCoup" id="A0A1V9Y3Y3">
    <property type="interactions" value="362"/>
</dbReference>